<gene>
    <name evidence="1" type="ORF">ILEXP_LOCUS31509</name>
</gene>
<dbReference type="AlphaFoldDB" id="A0ABC8T6E1"/>
<proteinExistence type="predicted"/>
<reference evidence="1 2" key="1">
    <citation type="submission" date="2024-02" db="EMBL/GenBank/DDBJ databases">
        <authorList>
            <person name="Vignale AGUSTIN F."/>
            <person name="Sosa J E."/>
            <person name="Modenutti C."/>
        </authorList>
    </citation>
    <scope>NUCLEOTIDE SEQUENCE [LARGE SCALE GENOMIC DNA]</scope>
</reference>
<accession>A0ABC8T6E1</accession>
<feature type="non-terminal residue" evidence="1">
    <location>
        <position position="1"/>
    </location>
</feature>
<organism evidence="1 2">
    <name type="scientific">Ilex paraguariensis</name>
    <name type="common">yerba mate</name>
    <dbReference type="NCBI Taxonomy" id="185542"/>
    <lineage>
        <taxon>Eukaryota</taxon>
        <taxon>Viridiplantae</taxon>
        <taxon>Streptophyta</taxon>
        <taxon>Embryophyta</taxon>
        <taxon>Tracheophyta</taxon>
        <taxon>Spermatophyta</taxon>
        <taxon>Magnoliopsida</taxon>
        <taxon>eudicotyledons</taxon>
        <taxon>Gunneridae</taxon>
        <taxon>Pentapetalae</taxon>
        <taxon>asterids</taxon>
        <taxon>campanulids</taxon>
        <taxon>Aquifoliales</taxon>
        <taxon>Aquifoliaceae</taxon>
        <taxon>Ilex</taxon>
    </lineage>
</organism>
<sequence length="129" mass="14132">YPHSRSSLRFTFSVVPTIYVSITTSALVYHTSVSTTAPMFNHSAPCLKDSSCPSSDHPLADSSCSTTTTTFPHHSIHLMVTRLHNNIVKEKQYTNGDALYPLPQAMLATSSLDEIEPTCYSSAATHPSW</sequence>
<keyword evidence="2" id="KW-1185">Reference proteome</keyword>
<evidence type="ECO:0000313" key="2">
    <source>
        <dbReference type="Proteomes" id="UP001642360"/>
    </source>
</evidence>
<comment type="caution">
    <text evidence="1">The sequence shown here is derived from an EMBL/GenBank/DDBJ whole genome shotgun (WGS) entry which is preliminary data.</text>
</comment>
<dbReference type="EMBL" id="CAUOFW020003922">
    <property type="protein sequence ID" value="CAK9162628.1"/>
    <property type="molecule type" value="Genomic_DNA"/>
</dbReference>
<protein>
    <submittedName>
        <fullName evidence="1">Uncharacterized protein</fullName>
    </submittedName>
</protein>
<dbReference type="Proteomes" id="UP001642360">
    <property type="component" value="Unassembled WGS sequence"/>
</dbReference>
<evidence type="ECO:0000313" key="1">
    <source>
        <dbReference type="EMBL" id="CAK9162628.1"/>
    </source>
</evidence>
<name>A0ABC8T6E1_9AQUA</name>